<evidence type="ECO:0000313" key="2">
    <source>
        <dbReference type="EMBL" id="MBY6142231.1"/>
    </source>
</evidence>
<dbReference type="InterPro" id="IPR017481">
    <property type="entry name" value="CHP03032"/>
</dbReference>
<keyword evidence="3" id="KW-1185">Reference proteome</keyword>
<gene>
    <name evidence="2" type="ORF">KUV26_22610</name>
</gene>
<protein>
    <submittedName>
        <fullName evidence="2">TIGR03032 family protein</fullName>
    </submittedName>
</protein>
<organism evidence="2 3">
    <name type="scientific">Leisingera daeponensis</name>
    <dbReference type="NCBI Taxonomy" id="405746"/>
    <lineage>
        <taxon>Bacteria</taxon>
        <taxon>Pseudomonadati</taxon>
        <taxon>Pseudomonadota</taxon>
        <taxon>Alphaproteobacteria</taxon>
        <taxon>Rhodobacterales</taxon>
        <taxon>Roseobacteraceae</taxon>
        <taxon>Leisingera</taxon>
    </lineage>
</organism>
<sequence length="133" mass="14829">MTHTPELTLADRGSFKIAWMFPVNYRIAAKEPCDLNGMGVENDEPRFATCVGRSNVSDGWCNTLGGGRCTTSALRHVAWSTRLSWIGGLRTVRRGRYVGCDLPDGPRIQHRRDRLCPPPRVRGGDVHVKGLLR</sequence>
<reference evidence="2 3" key="1">
    <citation type="submission" date="2021-06" db="EMBL/GenBank/DDBJ databases">
        <title>50 bacteria genomes isolated from Dapeng, Shenzhen, China.</title>
        <authorList>
            <person name="Zheng W."/>
            <person name="Yu S."/>
            <person name="Huang Y."/>
        </authorList>
    </citation>
    <scope>NUCLEOTIDE SEQUENCE [LARGE SCALE GENOMIC DNA]</scope>
    <source>
        <strain evidence="2 3">DP1N14-2</strain>
    </source>
</reference>
<comment type="caution">
    <text evidence="2">The sequence shown here is derived from an EMBL/GenBank/DDBJ whole genome shotgun (WGS) entry which is preliminary data.</text>
</comment>
<evidence type="ECO:0000259" key="1">
    <source>
        <dbReference type="Pfam" id="PF16261"/>
    </source>
</evidence>
<dbReference type="Proteomes" id="UP000766629">
    <property type="component" value="Unassembled WGS sequence"/>
</dbReference>
<name>A0ABS7NLZ8_9RHOB</name>
<feature type="domain" description="Conserved hypothetical protein CHP03032" evidence="1">
    <location>
        <begin position="8"/>
        <end position="66"/>
    </location>
</feature>
<proteinExistence type="predicted"/>
<accession>A0ABS7NLZ8</accession>
<evidence type="ECO:0000313" key="3">
    <source>
        <dbReference type="Proteomes" id="UP000766629"/>
    </source>
</evidence>
<dbReference type="Pfam" id="PF16261">
    <property type="entry name" value="DUF4915"/>
    <property type="match status" value="1"/>
</dbReference>
<dbReference type="RefSeq" id="WP_222510145.1">
    <property type="nucleotide sequence ID" value="NZ_JAHVJA010000022.1"/>
</dbReference>
<dbReference type="EMBL" id="JAHVJA010000022">
    <property type="protein sequence ID" value="MBY6142231.1"/>
    <property type="molecule type" value="Genomic_DNA"/>
</dbReference>